<dbReference type="FunFam" id="1.10.510.10:FF:000571">
    <property type="entry name" value="Maternal embryonic leucine zipper kinase"/>
    <property type="match status" value="1"/>
</dbReference>
<reference evidence="9 10" key="1">
    <citation type="journal article" date="2023" name="Nat. Commun.">
        <title>Origin of minicircular mitochondrial genomes in red algae.</title>
        <authorList>
            <person name="Lee Y."/>
            <person name="Cho C.H."/>
            <person name="Lee Y.M."/>
            <person name="Park S.I."/>
            <person name="Yang J.H."/>
            <person name="West J.A."/>
            <person name="Bhattacharya D."/>
            <person name="Yoon H.S."/>
        </authorList>
    </citation>
    <scope>NUCLEOTIDE SEQUENCE [LARGE SCALE GENOMIC DNA]</scope>
    <source>
        <strain evidence="9 10">CCMP1338</strain>
        <tissue evidence="9">Whole cell</tissue>
    </source>
</reference>
<comment type="caution">
    <text evidence="9">The sequence shown here is derived from an EMBL/GenBank/DDBJ whole genome shotgun (WGS) entry which is preliminary data.</text>
</comment>
<evidence type="ECO:0000256" key="5">
    <source>
        <dbReference type="ARBA" id="ARBA00022840"/>
    </source>
</evidence>
<dbReference type="Gene3D" id="1.10.510.10">
    <property type="entry name" value="Transferase(Phosphotransferase) domain 1"/>
    <property type="match status" value="1"/>
</dbReference>
<dbReference type="GO" id="GO:0005524">
    <property type="term" value="F:ATP binding"/>
    <property type="evidence" value="ECO:0007669"/>
    <property type="project" value="UniProtKB-UniRule"/>
</dbReference>
<dbReference type="PROSITE" id="PS00108">
    <property type="entry name" value="PROTEIN_KINASE_ST"/>
    <property type="match status" value="1"/>
</dbReference>
<dbReference type="InterPro" id="IPR017441">
    <property type="entry name" value="Protein_kinase_ATP_BS"/>
</dbReference>
<organism evidence="9 10">
    <name type="scientific">Rhodosorus marinus</name>
    <dbReference type="NCBI Taxonomy" id="101924"/>
    <lineage>
        <taxon>Eukaryota</taxon>
        <taxon>Rhodophyta</taxon>
        <taxon>Stylonematophyceae</taxon>
        <taxon>Stylonematales</taxon>
        <taxon>Stylonemataceae</taxon>
        <taxon>Rhodosorus</taxon>
    </lineage>
</organism>
<evidence type="ECO:0000256" key="1">
    <source>
        <dbReference type="ARBA" id="ARBA00022527"/>
    </source>
</evidence>
<feature type="region of interest" description="Disordered" evidence="7">
    <location>
        <begin position="395"/>
        <end position="471"/>
    </location>
</feature>
<evidence type="ECO:0000259" key="8">
    <source>
        <dbReference type="PROSITE" id="PS50011"/>
    </source>
</evidence>
<dbReference type="EMBL" id="JAMWBK010000001">
    <property type="protein sequence ID" value="KAJ8908547.1"/>
    <property type="molecule type" value="Genomic_DNA"/>
</dbReference>
<keyword evidence="3 6" id="KW-0547">Nucleotide-binding</keyword>
<dbReference type="InterPro" id="IPR000719">
    <property type="entry name" value="Prot_kinase_dom"/>
</dbReference>
<gene>
    <name evidence="9" type="ORF">NDN08_005253</name>
</gene>
<keyword evidence="5 6" id="KW-0067">ATP-binding</keyword>
<name>A0AAV8V4K6_9RHOD</name>
<dbReference type="InterPro" id="IPR008271">
    <property type="entry name" value="Ser/Thr_kinase_AS"/>
</dbReference>
<evidence type="ECO:0000256" key="3">
    <source>
        <dbReference type="ARBA" id="ARBA00022741"/>
    </source>
</evidence>
<dbReference type="FunFam" id="3.30.200.20:FF:000003">
    <property type="entry name" value="Non-specific serine/threonine protein kinase"/>
    <property type="match status" value="1"/>
</dbReference>
<dbReference type="PROSITE" id="PS00107">
    <property type="entry name" value="PROTEIN_KINASE_ATP"/>
    <property type="match status" value="1"/>
</dbReference>
<dbReference type="SMART" id="SM00220">
    <property type="entry name" value="S_TKc"/>
    <property type="match status" value="1"/>
</dbReference>
<keyword evidence="10" id="KW-1185">Reference proteome</keyword>
<dbReference type="InterPro" id="IPR011009">
    <property type="entry name" value="Kinase-like_dom_sf"/>
</dbReference>
<evidence type="ECO:0000313" key="10">
    <source>
        <dbReference type="Proteomes" id="UP001157974"/>
    </source>
</evidence>
<dbReference type="Proteomes" id="UP001157974">
    <property type="component" value="Unassembled WGS sequence"/>
</dbReference>
<dbReference type="GO" id="GO:0035556">
    <property type="term" value="P:intracellular signal transduction"/>
    <property type="evidence" value="ECO:0007669"/>
    <property type="project" value="TreeGrafter"/>
</dbReference>
<evidence type="ECO:0000256" key="7">
    <source>
        <dbReference type="SAM" id="MobiDB-lite"/>
    </source>
</evidence>
<protein>
    <recommendedName>
        <fullName evidence="8">Protein kinase domain-containing protein</fullName>
    </recommendedName>
</protein>
<keyword evidence="4" id="KW-0418">Kinase</keyword>
<dbReference type="PANTHER" id="PTHR24346">
    <property type="entry name" value="MAP/MICROTUBULE AFFINITY-REGULATING KINASE"/>
    <property type="match status" value="1"/>
</dbReference>
<proteinExistence type="predicted"/>
<dbReference type="PANTHER" id="PTHR24346:SF110">
    <property type="entry name" value="NON-SPECIFIC SERINE_THREONINE PROTEIN KINASE"/>
    <property type="match status" value="1"/>
</dbReference>
<feature type="region of interest" description="Disordered" evidence="7">
    <location>
        <begin position="346"/>
        <end position="365"/>
    </location>
</feature>
<evidence type="ECO:0000256" key="6">
    <source>
        <dbReference type="PROSITE-ProRule" id="PRU10141"/>
    </source>
</evidence>
<accession>A0AAV8V4K6</accession>
<feature type="binding site" evidence="6">
    <location>
        <position position="60"/>
    </location>
    <ligand>
        <name>ATP</name>
        <dbReference type="ChEBI" id="CHEBI:30616"/>
    </ligand>
</feature>
<feature type="compositionally biased region" description="Polar residues" evidence="7">
    <location>
        <begin position="453"/>
        <end position="467"/>
    </location>
</feature>
<feature type="domain" description="Protein kinase" evidence="8">
    <location>
        <begin position="21"/>
        <end position="274"/>
    </location>
</feature>
<dbReference type="AlphaFoldDB" id="A0AAV8V4K6"/>
<evidence type="ECO:0000313" key="9">
    <source>
        <dbReference type="EMBL" id="KAJ8908547.1"/>
    </source>
</evidence>
<evidence type="ECO:0000256" key="2">
    <source>
        <dbReference type="ARBA" id="ARBA00022679"/>
    </source>
</evidence>
<keyword evidence="1" id="KW-0723">Serine/threonine-protein kinase</keyword>
<dbReference type="SUPFAM" id="SSF56112">
    <property type="entry name" value="Protein kinase-like (PK-like)"/>
    <property type="match status" value="1"/>
</dbReference>
<keyword evidence="2" id="KW-0808">Transferase</keyword>
<evidence type="ECO:0000256" key="4">
    <source>
        <dbReference type="ARBA" id="ARBA00022777"/>
    </source>
</evidence>
<sequence length="506" mass="55679">MAHHGGGGSIKTPVGPEIGPYIFGKTLGTGATGKVKLAKNIQTGELAAIKIVRKEHLVRKPSLKKKLQREITVMKLCSHPNVLRLLDVFEIDTHLFLVLEFVDGCELFQYLVRHGPLSSEQALKFFRQLIAGVEYCHKRLICHRDLKPENLLLDRNLNLRVADFGMTNLNIPGSLLETSCGSPHYAAPEVVSGDLYNGLEADIWSCGVILYAMVAGRLPFDDDNIQRLLLKVQRGVFHFPTDMDPDIKALIKGMMMVDPKMRLTIPEIKQNPWYNSIPDDNPFVDDFVAPEEPILDPNPAVLQGLVDLGWGDNSSVRHELAKPQANLVKVFYVQLEKHPMFHKNVKQESVRIGKAPEKAKTEKKSLSSLKALMKQNQVTDALPKEKTAGAVGAVEPSATGGASAVQENAVAESKDVKAAEENGGSPVELTADAANKSTEEAAKQDSPSHVKRSTSLVRQSELMQRPNNPDDIDISKLALENARKSGQGNTTSWFDTFRLYFIGGGI</sequence>
<feature type="compositionally biased region" description="Basic and acidic residues" evidence="7">
    <location>
        <begin position="437"/>
        <end position="448"/>
    </location>
</feature>
<dbReference type="PROSITE" id="PS50011">
    <property type="entry name" value="PROTEIN_KINASE_DOM"/>
    <property type="match status" value="1"/>
</dbReference>
<dbReference type="GO" id="GO:0005737">
    <property type="term" value="C:cytoplasm"/>
    <property type="evidence" value="ECO:0007669"/>
    <property type="project" value="TreeGrafter"/>
</dbReference>
<dbReference type="Pfam" id="PF00069">
    <property type="entry name" value="Pkinase"/>
    <property type="match status" value="1"/>
</dbReference>
<dbReference type="GO" id="GO:0004674">
    <property type="term" value="F:protein serine/threonine kinase activity"/>
    <property type="evidence" value="ECO:0007669"/>
    <property type="project" value="UniProtKB-KW"/>
</dbReference>